<evidence type="ECO:0000313" key="1">
    <source>
        <dbReference type="EMBL" id="GGN38757.1"/>
    </source>
</evidence>
<protein>
    <recommendedName>
        <fullName evidence="3">SUKH-4 immunity protein of toxin-antitoxin system</fullName>
    </recommendedName>
</protein>
<evidence type="ECO:0008006" key="3">
    <source>
        <dbReference type="Google" id="ProtNLM"/>
    </source>
</evidence>
<evidence type="ECO:0000313" key="2">
    <source>
        <dbReference type="Proteomes" id="UP000653411"/>
    </source>
</evidence>
<name>A0A917XM59_9ACTN</name>
<dbReference type="EMBL" id="BMML01000028">
    <property type="protein sequence ID" value="GGN38757.1"/>
    <property type="molecule type" value="Genomic_DNA"/>
</dbReference>
<comment type="caution">
    <text evidence="1">The sequence shown here is derived from an EMBL/GenBank/DDBJ whole genome shotgun (WGS) entry which is preliminary data.</text>
</comment>
<accession>A0A917XM59</accession>
<reference evidence="1" key="1">
    <citation type="journal article" date="2014" name="Int. J. Syst. Evol. Microbiol.">
        <title>Complete genome sequence of Corynebacterium casei LMG S-19264T (=DSM 44701T), isolated from a smear-ripened cheese.</title>
        <authorList>
            <consortium name="US DOE Joint Genome Institute (JGI-PGF)"/>
            <person name="Walter F."/>
            <person name="Albersmeier A."/>
            <person name="Kalinowski J."/>
            <person name="Ruckert C."/>
        </authorList>
    </citation>
    <scope>NUCLEOTIDE SEQUENCE</scope>
    <source>
        <strain evidence="1">CGMCC 4.7110</strain>
    </source>
</reference>
<reference evidence="1" key="2">
    <citation type="submission" date="2020-09" db="EMBL/GenBank/DDBJ databases">
        <authorList>
            <person name="Sun Q."/>
            <person name="Zhou Y."/>
        </authorList>
    </citation>
    <scope>NUCLEOTIDE SEQUENCE</scope>
    <source>
        <strain evidence="1">CGMCC 4.7110</strain>
    </source>
</reference>
<dbReference type="InterPro" id="IPR025851">
    <property type="entry name" value="SUKH-4"/>
</dbReference>
<organism evidence="1 2">
    <name type="scientific">Streptomyces fuscichromogenes</name>
    <dbReference type="NCBI Taxonomy" id="1324013"/>
    <lineage>
        <taxon>Bacteria</taxon>
        <taxon>Bacillati</taxon>
        <taxon>Actinomycetota</taxon>
        <taxon>Actinomycetes</taxon>
        <taxon>Kitasatosporales</taxon>
        <taxon>Streptomycetaceae</taxon>
        <taxon>Streptomyces</taxon>
    </lineage>
</organism>
<keyword evidence="2" id="KW-1185">Reference proteome</keyword>
<gene>
    <name evidence="1" type="ORF">GCM10011578_084490</name>
</gene>
<dbReference type="RefSeq" id="WP_229713673.1">
    <property type="nucleotide sequence ID" value="NZ_BMML01000028.1"/>
</dbReference>
<sequence>MSTSGTISTTGSGATAITLTEAELDRYITHEPTRSWLTGPGLPDSGGLLTFEPLRRAGLRTLADVTDGPSRLAEELRDRLVIGELLAPAGLDTESILLDGGTGEITTAYLLDPTDPRPLAPSLETLLRFAAVTEELTGLRGRFASLAGTHGTKVATEASRRLLDLFEQGTAGDVPPYWKATALIRPLSLVAGPGTDSGLTVDLPLRLLDQEFGQGRVARFEEVDFPPTLTHEPTRRFLRETGLPEDAVLFHLDPDAPLPTLWEYFTDIRPGGFPVDDLPAHADRLIRLGHLVEDNSLVVDGTTGAILNFSEPEATLYPLNTDISTLAYTLWLLHHERTIDEHLNHELTTEAYDQLAATMLHTLAAVDPPPVTTESDWHYWTELFQDEAGGVL</sequence>
<dbReference type="Proteomes" id="UP000653411">
    <property type="component" value="Unassembled WGS sequence"/>
</dbReference>
<dbReference type="AlphaFoldDB" id="A0A917XM59"/>
<dbReference type="Pfam" id="PF14435">
    <property type="entry name" value="SUKH-4"/>
    <property type="match status" value="2"/>
</dbReference>
<proteinExistence type="predicted"/>